<accession>A0A392SH06</accession>
<reference evidence="1 2" key="1">
    <citation type="journal article" date="2018" name="Front. Plant Sci.">
        <title>Red Clover (Trifolium pratense) and Zigzag Clover (T. medium) - A Picture of Genomic Similarities and Differences.</title>
        <authorList>
            <person name="Dluhosova J."/>
            <person name="Istvanek J."/>
            <person name="Nedelnik J."/>
            <person name="Repkova J."/>
        </authorList>
    </citation>
    <scope>NUCLEOTIDE SEQUENCE [LARGE SCALE GENOMIC DNA]</scope>
    <source>
        <strain evidence="2">cv. 10/8</strain>
        <tissue evidence="1">Leaf</tissue>
    </source>
</reference>
<comment type="caution">
    <text evidence="1">The sequence shown here is derived from an EMBL/GenBank/DDBJ whole genome shotgun (WGS) entry which is preliminary data.</text>
</comment>
<protein>
    <submittedName>
        <fullName evidence="1">Uncharacterized protein</fullName>
    </submittedName>
</protein>
<organism evidence="1 2">
    <name type="scientific">Trifolium medium</name>
    <dbReference type="NCBI Taxonomy" id="97028"/>
    <lineage>
        <taxon>Eukaryota</taxon>
        <taxon>Viridiplantae</taxon>
        <taxon>Streptophyta</taxon>
        <taxon>Embryophyta</taxon>
        <taxon>Tracheophyta</taxon>
        <taxon>Spermatophyta</taxon>
        <taxon>Magnoliopsida</taxon>
        <taxon>eudicotyledons</taxon>
        <taxon>Gunneridae</taxon>
        <taxon>Pentapetalae</taxon>
        <taxon>rosids</taxon>
        <taxon>fabids</taxon>
        <taxon>Fabales</taxon>
        <taxon>Fabaceae</taxon>
        <taxon>Papilionoideae</taxon>
        <taxon>50 kb inversion clade</taxon>
        <taxon>NPAAA clade</taxon>
        <taxon>Hologalegina</taxon>
        <taxon>IRL clade</taxon>
        <taxon>Trifolieae</taxon>
        <taxon>Trifolium</taxon>
    </lineage>
</organism>
<name>A0A392SH06_9FABA</name>
<keyword evidence="2" id="KW-1185">Reference proteome</keyword>
<proteinExistence type="predicted"/>
<feature type="non-terminal residue" evidence="1">
    <location>
        <position position="72"/>
    </location>
</feature>
<dbReference type="AlphaFoldDB" id="A0A392SH06"/>
<evidence type="ECO:0000313" key="1">
    <source>
        <dbReference type="EMBL" id="MCI48193.1"/>
    </source>
</evidence>
<dbReference type="EMBL" id="LXQA010382822">
    <property type="protein sequence ID" value="MCI48193.1"/>
    <property type="molecule type" value="Genomic_DNA"/>
</dbReference>
<evidence type="ECO:0000313" key="2">
    <source>
        <dbReference type="Proteomes" id="UP000265520"/>
    </source>
</evidence>
<dbReference type="Proteomes" id="UP000265520">
    <property type="component" value="Unassembled WGS sequence"/>
</dbReference>
<sequence length="72" mass="7703">MLSIAVVAAAIAASRDEFEVAETEQGGAGIYELAGEFLVKLASLRVAVHGRVGFGAALFEENQNGNFKTFWR</sequence>